<evidence type="ECO:0000313" key="6">
    <source>
        <dbReference type="EMBL" id="BCS29547.1"/>
    </source>
</evidence>
<reference evidence="6" key="1">
    <citation type="submission" date="2021-01" db="EMBL/GenBank/DDBJ databases">
        <authorList>
            <consortium name="Aspergillus puulaauensis MK2 genome sequencing consortium"/>
            <person name="Kazuki M."/>
            <person name="Futagami T."/>
        </authorList>
    </citation>
    <scope>NUCLEOTIDE SEQUENCE</scope>
    <source>
        <strain evidence="6">MK2</strain>
    </source>
</reference>
<evidence type="ECO:0000256" key="1">
    <source>
        <dbReference type="ARBA" id="ARBA00004609"/>
    </source>
</evidence>
<organism evidence="6 7">
    <name type="scientific">Aspergillus puulaauensis</name>
    <dbReference type="NCBI Taxonomy" id="1220207"/>
    <lineage>
        <taxon>Eukaryota</taxon>
        <taxon>Fungi</taxon>
        <taxon>Dikarya</taxon>
        <taxon>Ascomycota</taxon>
        <taxon>Pezizomycotina</taxon>
        <taxon>Eurotiomycetes</taxon>
        <taxon>Eurotiomycetidae</taxon>
        <taxon>Eurotiales</taxon>
        <taxon>Aspergillaceae</taxon>
        <taxon>Aspergillus</taxon>
    </lineage>
</organism>
<dbReference type="GO" id="GO:0005886">
    <property type="term" value="C:plasma membrane"/>
    <property type="evidence" value="ECO:0007669"/>
    <property type="project" value="UniProtKB-SubCell"/>
</dbReference>
<accession>A0A7R8ASV6</accession>
<gene>
    <name evidence="6" type="ORF">APUU_71117S</name>
</gene>
<dbReference type="PANTHER" id="PTHR38121">
    <property type="entry name" value="GH16 DOMAIN-CONTAINING PROTEIN"/>
    <property type="match status" value="1"/>
</dbReference>
<feature type="domain" description="GH16" evidence="5">
    <location>
        <begin position="89"/>
        <end position="334"/>
    </location>
</feature>
<dbReference type="InterPro" id="IPR000757">
    <property type="entry name" value="Beta-glucanase-like"/>
</dbReference>
<evidence type="ECO:0000256" key="2">
    <source>
        <dbReference type="ARBA" id="ARBA00022475"/>
    </source>
</evidence>
<dbReference type="RefSeq" id="XP_041561733.1">
    <property type="nucleotide sequence ID" value="XM_041696065.1"/>
</dbReference>
<dbReference type="KEGG" id="apuu:APUU_71117S"/>
<keyword evidence="4" id="KW-0732">Signal</keyword>
<evidence type="ECO:0000259" key="5">
    <source>
        <dbReference type="PROSITE" id="PS51762"/>
    </source>
</evidence>
<dbReference type="Gene3D" id="2.60.120.200">
    <property type="match status" value="1"/>
</dbReference>
<feature type="region of interest" description="Disordered" evidence="3">
    <location>
        <begin position="339"/>
        <end position="367"/>
    </location>
</feature>
<proteinExistence type="predicted"/>
<dbReference type="SUPFAM" id="SSF49899">
    <property type="entry name" value="Concanavalin A-like lectins/glucanases"/>
    <property type="match status" value="1"/>
</dbReference>
<sequence length="385" mass="43480">MTKLGHSLLSGLSFIVSATSIALPPANTTTSRLTSRVPSHFPCDCYLVSGEDPGYFANYKFWDFRDVNLPHNSNASETNTYDPRTSTANLWESETLPLSESLFNTDWQAQSWSRRKTIDSILPIVNSEFNAFFARHPNLPNTTQLVLRTTRLANYSSTAEIESVNGTFFHCSVRVRMRLMSRDAITRKPNDKTPDINKVPRGACAGIFTYRSATCESDLEFLTSDPPNTIHYANQPDYDPDADVIIPGASEVVATVPRPWSAWGTHRMDWFVNKTRWYADGELQADVSVSVPDRPSILAMNLWSDGGVWTGDMKVDESVYMGIEWIEIAYNTSTVGLSPIGTNQRHRNRPSEWRKGGSHQKRQVSGYDAGERCERPCYLDKMQYY</sequence>
<dbReference type="InterPro" id="IPR013320">
    <property type="entry name" value="ConA-like_dom_sf"/>
</dbReference>
<dbReference type="PROSITE" id="PS51762">
    <property type="entry name" value="GH16_2"/>
    <property type="match status" value="1"/>
</dbReference>
<keyword evidence="2" id="KW-0472">Membrane</keyword>
<protein>
    <recommendedName>
        <fullName evidence="5">GH16 domain-containing protein</fullName>
    </recommendedName>
</protein>
<feature type="chain" id="PRO_5030700569" description="GH16 domain-containing protein" evidence="4">
    <location>
        <begin position="19"/>
        <end position="385"/>
    </location>
</feature>
<feature type="signal peptide" evidence="4">
    <location>
        <begin position="1"/>
        <end position="18"/>
    </location>
</feature>
<dbReference type="PANTHER" id="PTHR38121:SF4">
    <property type="entry name" value="GH16 DOMAIN-CONTAINING PROTEIN-RELATED"/>
    <property type="match status" value="1"/>
</dbReference>
<dbReference type="EMBL" id="AP024449">
    <property type="protein sequence ID" value="BCS29547.1"/>
    <property type="molecule type" value="Genomic_DNA"/>
</dbReference>
<dbReference type="AlphaFoldDB" id="A0A7R8ASV6"/>
<reference evidence="6" key="2">
    <citation type="submission" date="2021-02" db="EMBL/GenBank/DDBJ databases">
        <title>Aspergillus puulaauensis MK2 genome sequence.</title>
        <authorList>
            <person name="Futagami T."/>
            <person name="Mori K."/>
            <person name="Kadooka C."/>
            <person name="Tanaka T."/>
        </authorList>
    </citation>
    <scope>NUCLEOTIDE SEQUENCE</scope>
    <source>
        <strain evidence="6">MK2</strain>
    </source>
</reference>
<dbReference type="GO" id="GO:0005975">
    <property type="term" value="P:carbohydrate metabolic process"/>
    <property type="evidence" value="ECO:0007669"/>
    <property type="project" value="InterPro"/>
</dbReference>
<dbReference type="Proteomes" id="UP000654913">
    <property type="component" value="Chromosome 7"/>
</dbReference>
<dbReference type="GeneID" id="64979544"/>
<dbReference type="OrthoDB" id="4388755at2759"/>
<dbReference type="CDD" id="cd00413">
    <property type="entry name" value="Glyco_hydrolase_16"/>
    <property type="match status" value="1"/>
</dbReference>
<evidence type="ECO:0000313" key="7">
    <source>
        <dbReference type="Proteomes" id="UP000654913"/>
    </source>
</evidence>
<keyword evidence="7" id="KW-1185">Reference proteome</keyword>
<keyword evidence="2" id="KW-1003">Cell membrane</keyword>
<dbReference type="GO" id="GO:0004553">
    <property type="term" value="F:hydrolase activity, hydrolyzing O-glycosyl compounds"/>
    <property type="evidence" value="ECO:0007669"/>
    <property type="project" value="InterPro"/>
</dbReference>
<name>A0A7R8ASV6_9EURO</name>
<evidence type="ECO:0000256" key="4">
    <source>
        <dbReference type="SAM" id="SignalP"/>
    </source>
</evidence>
<evidence type="ECO:0000256" key="3">
    <source>
        <dbReference type="SAM" id="MobiDB-lite"/>
    </source>
</evidence>
<comment type="subcellular location">
    <subcellularLocation>
        <location evidence="1">Cell membrane</location>
        <topology evidence="1">Lipid-anchor</topology>
        <topology evidence="1">GPI-anchor</topology>
    </subcellularLocation>
</comment>